<dbReference type="AlphaFoldDB" id="V8NXA1"/>
<name>V8NXA1_OPHHA</name>
<comment type="caution">
    <text evidence="1">The sequence shown here is derived from an EMBL/GenBank/DDBJ whole genome shotgun (WGS) entry which is preliminary data.</text>
</comment>
<proteinExistence type="predicted"/>
<protein>
    <submittedName>
        <fullName evidence="1">Zinc finger protein Gfi-1b</fullName>
    </submittedName>
</protein>
<feature type="non-terminal residue" evidence="1">
    <location>
        <position position="1"/>
    </location>
</feature>
<dbReference type="Proteomes" id="UP000018936">
    <property type="component" value="Unassembled WGS sequence"/>
</dbReference>
<organism evidence="1 2">
    <name type="scientific">Ophiophagus hannah</name>
    <name type="common">King cobra</name>
    <name type="synonym">Naja hannah</name>
    <dbReference type="NCBI Taxonomy" id="8665"/>
    <lineage>
        <taxon>Eukaryota</taxon>
        <taxon>Metazoa</taxon>
        <taxon>Chordata</taxon>
        <taxon>Craniata</taxon>
        <taxon>Vertebrata</taxon>
        <taxon>Euteleostomi</taxon>
        <taxon>Lepidosauria</taxon>
        <taxon>Squamata</taxon>
        <taxon>Bifurcata</taxon>
        <taxon>Unidentata</taxon>
        <taxon>Episquamata</taxon>
        <taxon>Toxicofera</taxon>
        <taxon>Serpentes</taxon>
        <taxon>Colubroidea</taxon>
        <taxon>Elapidae</taxon>
        <taxon>Elapinae</taxon>
        <taxon>Ophiophagus</taxon>
    </lineage>
</organism>
<keyword evidence="2" id="KW-1185">Reference proteome</keyword>
<reference evidence="1 2" key="1">
    <citation type="journal article" date="2013" name="Proc. Natl. Acad. Sci. U.S.A.">
        <title>The king cobra genome reveals dynamic gene evolution and adaptation in the snake venom system.</title>
        <authorList>
            <person name="Vonk F.J."/>
            <person name="Casewell N.R."/>
            <person name="Henkel C.V."/>
            <person name="Heimberg A.M."/>
            <person name="Jansen H.J."/>
            <person name="McCleary R.J."/>
            <person name="Kerkkamp H.M."/>
            <person name="Vos R.A."/>
            <person name="Guerreiro I."/>
            <person name="Calvete J.J."/>
            <person name="Wuster W."/>
            <person name="Woods A.E."/>
            <person name="Logan J.M."/>
            <person name="Harrison R.A."/>
            <person name="Castoe T.A."/>
            <person name="de Koning A.P."/>
            <person name="Pollock D.D."/>
            <person name="Yandell M."/>
            <person name="Calderon D."/>
            <person name="Renjifo C."/>
            <person name="Currier R.B."/>
            <person name="Salgado D."/>
            <person name="Pla D."/>
            <person name="Sanz L."/>
            <person name="Hyder A.S."/>
            <person name="Ribeiro J.M."/>
            <person name="Arntzen J.W."/>
            <person name="van den Thillart G.E."/>
            <person name="Boetzer M."/>
            <person name="Pirovano W."/>
            <person name="Dirks R.P."/>
            <person name="Spaink H.P."/>
            <person name="Duboule D."/>
            <person name="McGlinn E."/>
            <person name="Kini R.M."/>
            <person name="Richardson M.K."/>
        </authorList>
    </citation>
    <scope>NUCLEOTIDE SEQUENCE</scope>
    <source>
        <tissue evidence="1">Blood</tissue>
    </source>
</reference>
<dbReference type="OrthoDB" id="6155966at2759"/>
<gene>
    <name evidence="1" type="primary">GFI1B</name>
    <name evidence="1" type="ORF">L345_07665</name>
</gene>
<dbReference type="EMBL" id="AZIM01001533">
    <property type="protein sequence ID" value="ETE66561.1"/>
    <property type="molecule type" value="Genomic_DNA"/>
</dbReference>
<evidence type="ECO:0000313" key="2">
    <source>
        <dbReference type="Proteomes" id="UP000018936"/>
    </source>
</evidence>
<evidence type="ECO:0000313" key="1">
    <source>
        <dbReference type="EMBL" id="ETE66561.1"/>
    </source>
</evidence>
<sequence>MFSDAPFSLVSEVPILAFKPQEEKASAFYNPNFAWSSFRPPFGYRSMSSTVLEHSIHLYGPPILPASDLPLDYSMPFSPELGSYHCIICNKGKSRTNARCVARPSAKALTSSPTAASTPASNLSPVSCAGEVSSARWICGVTERASTASNEKRIPIVEGALEESREPAAREL</sequence>
<accession>V8NXA1</accession>